<dbReference type="InterPro" id="IPR004242">
    <property type="entry name" value="Transposase_21"/>
</dbReference>
<gene>
    <name evidence="5" type="primary">LOC130499563</name>
</gene>
<evidence type="ECO:0000259" key="3">
    <source>
        <dbReference type="Pfam" id="PF13963"/>
    </source>
</evidence>
<sequence length="995" mass="115515">MSGSGNVYELRRWMYLHRDANGRVTKEYIAGLETFMHQADSTPLALESGKMFCPCRKCNNSKLANRENVWKHLINRGFTPNYYIWFQHGEGYNNYDQNEASSSNSNFQEEPVALHLHNEPSYHQEEQMVDFDRVHDMVTDAFVAHDEDEEPNIDAKKFYEMLNAANQPLYSGCREGLSKLSLAARMMNIKTDHNLPESCMNEWADLFKEYLPEDNVSADSYYEIQKLVYSLGLPSEMIDVCIDNCMIYWGNDEKLEECRFCKKPRFKPQGRGRNRVPYQRMWYLPITDRLKRLYQSEQTAGKMRWHAEHTQTDGEMTHPSDARAWKHFNKVYPEFASNIRNVYLGLCTDGFSPFGMSGRQYSLWPVFLTPYNLPPEMCMQRELLFLTILIPGPKHPKRSLDVFLQPLIKELKDLWSTGERTYDCSTKTNFTMRAMLLWTISDFPAYGMLSGWTTHGRLACPYCNGATDAFQLKNGRKTSWFDCHRRFLPIGHPYRRNKTLFRHKRVVRDTPPPYLTGEETEKQLDYYGALETVPRGGNWHVPPNMPDSYGVHHNWHKKSIFWELPYWKDLLLRHNLDVMHIEKNFFENIMNTILNVPGKTKDNIKSRLDLPDICSRSELHINSNGQVPVPIFRLSSEKKSVLFNWVASEVKFPDGYVSNLSRCVEKGQKFSGMKSHDCHVFMQRLLPFAFAELLPTNVHEALAGIGAFFRDLSTRTLKVEVVEQLQENIPILLCNLEKIFPPGFFDVMEHLAVHLPYEALLRGPVHYGWMYQYERAMKYLKGKAKNLAKVEGSIIAGSLTEETSHFTSYYFASKVRTRKRAPRRYDDGGVAPTYAVAGVPDIFSQIGRLGGKSKEVWWSSEEDAHSAHTYILLNCEDPLIRYFERYNKFEPFILASQADQVSYLPYPRMRESGINWLSVIKVTPRGRIISGEEPPLQEEQINEVEEPEQQIDDILLIDPHNHEYEDLTDDGTDEAVEDEFNENDDVSSDDENVSD</sequence>
<keyword evidence="4" id="KW-1185">Reference proteome</keyword>
<evidence type="ECO:0000313" key="5">
    <source>
        <dbReference type="RefSeq" id="XP_056849721.1"/>
    </source>
</evidence>
<dbReference type="Pfam" id="PF02992">
    <property type="entry name" value="Transposase_21"/>
    <property type="match status" value="1"/>
</dbReference>
<dbReference type="Pfam" id="PF13960">
    <property type="entry name" value="DUF4218"/>
    <property type="match status" value="1"/>
</dbReference>
<dbReference type="Pfam" id="PF13963">
    <property type="entry name" value="Transpos_assoc"/>
    <property type="match status" value="1"/>
</dbReference>
<reference evidence="4" key="1">
    <citation type="journal article" date="2019" name="Database">
        <title>The radish genome database (RadishGD): an integrated information resource for radish genomics.</title>
        <authorList>
            <person name="Yu H.J."/>
            <person name="Baek S."/>
            <person name="Lee Y.J."/>
            <person name="Cho A."/>
            <person name="Mun J.H."/>
        </authorList>
    </citation>
    <scope>NUCLEOTIDE SEQUENCE [LARGE SCALE GENOMIC DNA]</scope>
    <source>
        <strain evidence="4">cv. WK10039</strain>
    </source>
</reference>
<proteinExistence type="predicted"/>
<dbReference type="Proteomes" id="UP000504610">
    <property type="component" value="Chromosome 9"/>
</dbReference>
<dbReference type="AlphaFoldDB" id="A0A9W3CDJ1"/>
<reference evidence="5" key="2">
    <citation type="submission" date="2025-08" db="UniProtKB">
        <authorList>
            <consortium name="RefSeq"/>
        </authorList>
    </citation>
    <scope>IDENTIFICATION</scope>
    <source>
        <tissue evidence="5">Leaf</tissue>
    </source>
</reference>
<dbReference type="GeneID" id="130499563"/>
<accession>A0A9W3CDJ1</accession>
<protein>
    <submittedName>
        <fullName evidence="5">Uncharacterized protein LOC130499563 isoform X2</fullName>
    </submittedName>
</protein>
<organism evidence="4 5">
    <name type="scientific">Raphanus sativus</name>
    <name type="common">Radish</name>
    <name type="synonym">Raphanus raphanistrum var. sativus</name>
    <dbReference type="NCBI Taxonomy" id="3726"/>
    <lineage>
        <taxon>Eukaryota</taxon>
        <taxon>Viridiplantae</taxon>
        <taxon>Streptophyta</taxon>
        <taxon>Embryophyta</taxon>
        <taxon>Tracheophyta</taxon>
        <taxon>Spermatophyta</taxon>
        <taxon>Magnoliopsida</taxon>
        <taxon>eudicotyledons</taxon>
        <taxon>Gunneridae</taxon>
        <taxon>Pentapetalae</taxon>
        <taxon>rosids</taxon>
        <taxon>malvids</taxon>
        <taxon>Brassicales</taxon>
        <taxon>Brassicaceae</taxon>
        <taxon>Brassiceae</taxon>
        <taxon>Raphanus</taxon>
    </lineage>
</organism>
<feature type="region of interest" description="Disordered" evidence="1">
    <location>
        <begin position="959"/>
        <end position="995"/>
    </location>
</feature>
<dbReference type="RefSeq" id="XP_056849721.1">
    <property type="nucleotide sequence ID" value="XM_056993741.1"/>
</dbReference>
<evidence type="ECO:0000256" key="1">
    <source>
        <dbReference type="SAM" id="MobiDB-lite"/>
    </source>
</evidence>
<dbReference type="InterPro" id="IPR029480">
    <property type="entry name" value="Transpos_assoc"/>
</dbReference>
<feature type="compositionally biased region" description="Acidic residues" evidence="1">
    <location>
        <begin position="966"/>
        <end position="995"/>
    </location>
</feature>
<evidence type="ECO:0000313" key="4">
    <source>
        <dbReference type="Proteomes" id="UP000504610"/>
    </source>
</evidence>
<dbReference type="InterPro" id="IPR025452">
    <property type="entry name" value="DUF4218"/>
</dbReference>
<feature type="domain" description="DUF4218" evidence="2">
    <location>
        <begin position="712"/>
        <end position="824"/>
    </location>
</feature>
<name>A0A9W3CDJ1_RAPSA</name>
<dbReference type="PANTHER" id="PTHR10775">
    <property type="entry name" value="OS08G0208400 PROTEIN"/>
    <property type="match status" value="1"/>
</dbReference>
<feature type="domain" description="Transposase-associated" evidence="3">
    <location>
        <begin position="11"/>
        <end position="90"/>
    </location>
</feature>
<evidence type="ECO:0000259" key="2">
    <source>
        <dbReference type="Pfam" id="PF13960"/>
    </source>
</evidence>
<dbReference type="PANTHER" id="PTHR10775:SF183">
    <property type="entry name" value="TRANSPOSON, EN_SPM-LIKE, TRANSPOSASE-ASSOCIATED DOMAIN PROTEIN-RELATED"/>
    <property type="match status" value="1"/>
</dbReference>